<dbReference type="InterPro" id="IPR001054">
    <property type="entry name" value="A/G_cyclase"/>
</dbReference>
<feature type="compositionally biased region" description="Polar residues" evidence="1">
    <location>
        <begin position="2170"/>
        <end position="2179"/>
    </location>
</feature>
<feature type="domain" description="Guanylate cyclase" evidence="2">
    <location>
        <begin position="1341"/>
        <end position="1381"/>
    </location>
</feature>
<dbReference type="PANTHER" id="PTHR43081:SF1">
    <property type="entry name" value="ADENYLATE CYCLASE, TERMINAL-DIFFERENTIATION SPECIFIC"/>
    <property type="match status" value="1"/>
</dbReference>
<feature type="region of interest" description="Disordered" evidence="1">
    <location>
        <begin position="2624"/>
        <end position="2653"/>
    </location>
</feature>
<feature type="region of interest" description="Disordered" evidence="1">
    <location>
        <begin position="1052"/>
        <end position="1125"/>
    </location>
</feature>
<dbReference type="OrthoDB" id="2021138at2759"/>
<feature type="region of interest" description="Disordered" evidence="1">
    <location>
        <begin position="845"/>
        <end position="875"/>
    </location>
</feature>
<evidence type="ECO:0000256" key="1">
    <source>
        <dbReference type="SAM" id="MobiDB-lite"/>
    </source>
</evidence>
<dbReference type="EMBL" id="JAEHOE010000109">
    <property type="protein sequence ID" value="KAG2486621.1"/>
    <property type="molecule type" value="Genomic_DNA"/>
</dbReference>
<feature type="compositionally biased region" description="Low complexity" evidence="1">
    <location>
        <begin position="1236"/>
        <end position="1246"/>
    </location>
</feature>
<dbReference type="InterPro" id="IPR029787">
    <property type="entry name" value="Nucleotide_cyclase"/>
</dbReference>
<feature type="compositionally biased region" description="Polar residues" evidence="1">
    <location>
        <begin position="2343"/>
        <end position="2352"/>
    </location>
</feature>
<feature type="region of interest" description="Disordered" evidence="1">
    <location>
        <begin position="976"/>
        <end position="1029"/>
    </location>
</feature>
<feature type="compositionally biased region" description="Polar residues" evidence="1">
    <location>
        <begin position="909"/>
        <end position="926"/>
    </location>
</feature>
<evidence type="ECO:0000259" key="2">
    <source>
        <dbReference type="PROSITE" id="PS50125"/>
    </source>
</evidence>
<dbReference type="PANTHER" id="PTHR43081">
    <property type="entry name" value="ADENYLATE CYCLASE, TERMINAL-DIFFERENTIATION SPECIFIC-RELATED"/>
    <property type="match status" value="1"/>
</dbReference>
<dbReference type="Gene3D" id="3.30.70.1230">
    <property type="entry name" value="Nucleotide cyclase"/>
    <property type="match status" value="3"/>
</dbReference>
<evidence type="ECO:0000313" key="3">
    <source>
        <dbReference type="EMBL" id="KAG2486621.1"/>
    </source>
</evidence>
<feature type="compositionally biased region" description="Polar residues" evidence="1">
    <location>
        <begin position="2624"/>
        <end position="2634"/>
    </location>
</feature>
<dbReference type="SUPFAM" id="SSF53850">
    <property type="entry name" value="Periplasmic binding protein-like II"/>
    <property type="match status" value="1"/>
</dbReference>
<feature type="region of interest" description="Disordered" evidence="1">
    <location>
        <begin position="656"/>
        <end position="695"/>
    </location>
</feature>
<dbReference type="Proteomes" id="UP000612055">
    <property type="component" value="Unassembled WGS sequence"/>
</dbReference>
<feature type="region of interest" description="Disordered" evidence="1">
    <location>
        <begin position="1141"/>
        <end position="1285"/>
    </location>
</feature>
<feature type="region of interest" description="Disordered" evidence="1">
    <location>
        <begin position="1656"/>
        <end position="1675"/>
    </location>
</feature>
<feature type="region of interest" description="Disordered" evidence="1">
    <location>
        <begin position="1303"/>
        <end position="1332"/>
    </location>
</feature>
<feature type="region of interest" description="Disordered" evidence="1">
    <location>
        <begin position="2222"/>
        <end position="2241"/>
    </location>
</feature>
<feature type="compositionally biased region" description="Polar residues" evidence="1">
    <location>
        <begin position="1664"/>
        <end position="1675"/>
    </location>
</feature>
<feature type="region of interest" description="Disordered" evidence="1">
    <location>
        <begin position="1724"/>
        <end position="1781"/>
    </location>
</feature>
<sequence>MPLIQALPGPGIASVPTLQEALSEYGTRVMSLPVSSSVLLLYYRRDVFSSAGLPPPRTWAEAVAAAARFNGTDLDGDGLRDEDWGICLHQPPGCPTAAAPLLAVVASLAQAQGRGEGFHFRPDVMRNVYDTVAWEAALAVLAALSRFAPPPSVTVEPSAAGPGPDCSYQHLFGRGRCAMALSLAGQFKYDSWNSSAIGTAAHVSSAVRGRIGAAVLPGSAWVLDWGANRLVPCDEQRCSYGVTYDSPAPTAPPDELLPYVAHGGVSGRRALRQAAPAAAPGRLRVNHAPYVPAGLSLYVAGNASEGERLAAYSLATELSRDATDWAHVMSPASPGGPMRLEQLDDSSLPRWLGAGYHADDAAAFLAATRAALSSGNAAHELRCQGASRFSGAALATVQLLTSALASRNGAADGSSSNSSSELLASVVASSRRLFAEALPPQQLAAMQASYKTSMTFGAAAKPPYQPSVFADGAAYSPHAAANSSSGAGAHAGAGGGSSTSKRLAVGLGVALPCAAAVLLAAALFVWGPKGWWRRLRKPRRQGRIVAPGVGPNTSLVVTDIQDSTRLWETLPAPVMDSAIQLHHVCIRRCATSCGGYESATEGDSFILAFHSPQAAMLFCLVAQEQLTALAWPQELLQVDCCRPVWVREASRTAAAAPGGSLRRVRSHAHTPRDVSLSGEGHPPVASPDDAGPMRGGDSLTCLGSGRSRRDVVGRSFAAVKRGGLRLVSLTVGGMRSSITNLTDSMGMGGGANGAQMRFALPVPTPLKTHQLPALDGSDAAGNPGRLEQLASKMPFRRSNTGTPTTARPASAATLSLRWQRSQLPSPFQALSGDAFLPTVQSGCLAESPATAEPAESETDHQAEPEPERCSDTLGGLMGLTSGLFETATMDFITSTADDDAVAAKPRTQLPESGSNLQSAANNNVESSGGEGPSAVTTGGAASSAAGHVSLALGLAQAAKEASAATRPAPAMRRLLPTWGRPRSASSVVSPPAAPHVEQQPAKQVSDTSPSRASSAATSGGRHVWSPPPGRQAAVVLTSTLGALFRARFVVTEGEQPSAAPVKPRSGFGRPLMPSPSPAALVSAASFEQGLSRYPTGPSTSVERSRETRPPVRVPSSAHQDSPQEGSHLVQLLLASGVPAHHGSAADVYDPRGDSDCAGTVTPPLAEPGTGGEDSTGAGESAGAGPGRSKGGQEGQAARSLPQCRSIPRAKSARSRQANPHMHFASRIRMGAPPPSTTAATAPGSSPVDSCLPSSGGLARQDTMESGFAESQLASRNQSRADMATAGQHQHSAAKPMLFNAAYAPNGMPRPTGFRSRRQRHQQEAARSGHHGAAQSRLLLAGLRVRMGVHSGIRLASDVGYSSVMQRYHYAGRPMAAAKAVAGAASGGMVLLSAATHELLTVCAEPGQPLLLRAPTSSVSMLGSRVEEQLTVFWHAGVHVLDEHLPPLEVLTAATPAQVPRWAVLPSPAAGPKFETLVPGVQAAPIGNLAIATVTVSGARAIAAANLGVWRQAATLLWRGASQLCSEHGGFMATSKAAALDPQSEPVGGPSGGAGCSGGQQLILTAAFTSAAAAVEWAADVIEFGLLAPWPAALLLLEQAEEIWREDHTYLLPGAPANLACRQTISGTLTLMPPAPPVSRKLNHRLSMPNELIRPSSAAVPEYRSPSSSAVPDLPTYNSESLPTVVRFQSSGPGAFGQANTFLAHAAGAAGGSFKTQAAGLDRASSSTTNTAALLDPSASVGGRASSRSYKHPSRRATGALVSGNGVATGPGVHAPSAPDASTMGATGLARTQTLSPALSTATISNTGMDNRSSFFTQASTSTMALLPTRSTFRSSPSRAHIAMERSESSSACTSNDGRHGVRSLVPPPNMRRRSCEHAVTSRMAGGRSLGGYAPAAGRPSSAEFLRPSLPTVLDSKLNAVQRPTPAAAAAVEMAAPHDRSSCHLAVLRTSAASSSRATPRLTLARPPPLLPPVSSGTLGTISQVSAPLPAFPLGVSAYQHLDSGNHAAQALRFPSMSGGRYSQYGMGSSLDANAAGQGPRVVELCPSIVPAQLASQMMYGSGTLLAISRASSSGTAAASAIARRWTGTGDLVRDGTVVSLSKRLRPQQGSSGGVSRPVSVSGMHQDHAGRAGGPGPRASRAGSQVATTTAFLAAGSMEADRQPSYLATRRASQSSRSGVPTSPAASAPLFLPPHLGFPAGDSGPLALARGGVMEAVGEHEHEVDFDLSSNPRSRQTCTRPDGSASLAAMIQIGSASNNGAGSDSSRRQTVNCFADISLGLPEPADASGDQQASVGSPIGPQRSTSAFGRLAQQLSLPLGSRRDKRRSAPALTAAQRACRLASQPGSPSSEQGRQARYRSEGSVRRGGQIQPVLSGQGSAVAGHLDYNISSSAGASSRAPHGSSPLASPLNLSAAAAGVAGASDEHCWDAGNLLLPPELCGQFLCRGLRLRCGVEVGPAVAEINCVTGALSYVGPAADGALALALSAPLSQVLVSAAAAAAAAAASNAAPAGAAAVAASSALSQTAALAASALPAGSPTAAAAEPHLFPRPELQAQLRLAAVGTPMPRSMSRLKLRSAGGMQEGEIQAQAQAQAAEICVGGAATAPGYCSPAAALAGAAGARQRLTSDGPAQQQGLGRAGRVRVQAPVQRRAGK</sequence>
<feature type="region of interest" description="Disordered" evidence="1">
    <location>
        <begin position="1843"/>
        <end position="1872"/>
    </location>
</feature>
<feature type="compositionally biased region" description="Low complexity" evidence="1">
    <location>
        <begin position="2641"/>
        <end position="2653"/>
    </location>
</feature>
<dbReference type="GO" id="GO:0009190">
    <property type="term" value="P:cyclic nucleotide biosynthetic process"/>
    <property type="evidence" value="ECO:0007669"/>
    <property type="project" value="InterPro"/>
</dbReference>
<dbReference type="Gene3D" id="3.40.190.10">
    <property type="entry name" value="Periplasmic binding protein-like II"/>
    <property type="match status" value="2"/>
</dbReference>
<comment type="caution">
    <text evidence="3">The sequence shown here is derived from an EMBL/GenBank/DDBJ whole genome shotgun (WGS) entry which is preliminary data.</text>
</comment>
<proteinExistence type="predicted"/>
<feature type="compositionally biased region" description="Low complexity" evidence="1">
    <location>
        <begin position="980"/>
        <end position="990"/>
    </location>
</feature>
<feature type="compositionally biased region" description="Gly residues" evidence="1">
    <location>
        <begin position="1168"/>
        <end position="1193"/>
    </location>
</feature>
<evidence type="ECO:0000313" key="4">
    <source>
        <dbReference type="Proteomes" id="UP000612055"/>
    </source>
</evidence>
<protein>
    <recommendedName>
        <fullName evidence="2">Guanylate cyclase domain-containing protein</fullName>
    </recommendedName>
</protein>
<feature type="compositionally biased region" description="Basic and acidic residues" evidence="1">
    <location>
        <begin position="857"/>
        <end position="870"/>
    </location>
</feature>
<dbReference type="PROSITE" id="PS50125">
    <property type="entry name" value="GUANYLATE_CYCLASE_2"/>
    <property type="match status" value="1"/>
</dbReference>
<dbReference type="SUPFAM" id="SSF55073">
    <property type="entry name" value="Nucleotide cyclase"/>
    <property type="match status" value="2"/>
</dbReference>
<reference evidence="3" key="1">
    <citation type="journal article" date="2020" name="bioRxiv">
        <title>Comparative genomics of Chlamydomonas.</title>
        <authorList>
            <person name="Craig R.J."/>
            <person name="Hasan A.R."/>
            <person name="Ness R.W."/>
            <person name="Keightley P.D."/>
        </authorList>
    </citation>
    <scope>NUCLEOTIDE SEQUENCE</scope>
    <source>
        <strain evidence="3">CCAP 11/70</strain>
    </source>
</reference>
<organism evidence="3 4">
    <name type="scientific">Edaphochlamys debaryana</name>
    <dbReference type="NCBI Taxonomy" id="47281"/>
    <lineage>
        <taxon>Eukaryota</taxon>
        <taxon>Viridiplantae</taxon>
        <taxon>Chlorophyta</taxon>
        <taxon>core chlorophytes</taxon>
        <taxon>Chlorophyceae</taxon>
        <taxon>CS clade</taxon>
        <taxon>Chlamydomonadales</taxon>
        <taxon>Chlamydomonadales incertae sedis</taxon>
        <taxon>Edaphochlamys</taxon>
    </lineage>
</organism>
<feature type="region of interest" description="Disordered" evidence="1">
    <location>
        <begin position="2101"/>
        <end position="2145"/>
    </location>
</feature>
<dbReference type="InterPro" id="IPR050697">
    <property type="entry name" value="Adenylyl/Guanylyl_Cyclase_3/4"/>
</dbReference>
<feature type="compositionally biased region" description="Low complexity" evidence="1">
    <location>
        <begin position="2106"/>
        <end position="2122"/>
    </location>
</feature>
<feature type="compositionally biased region" description="Low complexity" evidence="1">
    <location>
        <begin position="1737"/>
        <end position="1747"/>
    </location>
</feature>
<feature type="compositionally biased region" description="Low complexity" evidence="1">
    <location>
        <begin position="1005"/>
        <end position="1021"/>
    </location>
</feature>
<feature type="region of interest" description="Disordered" evidence="1">
    <location>
        <begin position="904"/>
        <end position="940"/>
    </location>
</feature>
<keyword evidence="4" id="KW-1185">Reference proteome</keyword>
<gene>
    <name evidence="3" type="ORF">HYH03_014678</name>
</gene>
<feature type="region of interest" description="Disordered" evidence="1">
    <location>
        <begin position="2281"/>
        <end position="2371"/>
    </location>
</feature>
<feature type="compositionally biased region" description="Polar residues" evidence="1">
    <location>
        <begin position="2227"/>
        <end position="2238"/>
    </location>
</feature>
<feature type="region of interest" description="Disordered" evidence="1">
    <location>
        <begin position="2162"/>
        <end position="2185"/>
    </location>
</feature>
<accession>A0A835XQX3</accession>
<name>A0A835XQX3_9CHLO</name>
<dbReference type="GO" id="GO:0035556">
    <property type="term" value="P:intracellular signal transduction"/>
    <property type="evidence" value="ECO:0007669"/>
    <property type="project" value="InterPro"/>
</dbReference>